<dbReference type="FunFam" id="3.30.70.240:FF:000001">
    <property type="entry name" value="Elongation factor G"/>
    <property type="match status" value="1"/>
</dbReference>
<dbReference type="GO" id="GO:0032790">
    <property type="term" value="P:ribosome disassembly"/>
    <property type="evidence" value="ECO:0007669"/>
    <property type="project" value="TreeGrafter"/>
</dbReference>
<protein>
    <submittedName>
        <fullName evidence="8">Putative translation elongation factor G</fullName>
    </submittedName>
    <submittedName>
        <fullName evidence="7">Small GTP-binding protein</fullName>
    </submittedName>
</protein>
<reference evidence="9" key="2">
    <citation type="submission" date="2010-08" db="EMBL/GenBank/DDBJ databases">
        <title>Complete sequence of Fibrobacter succinogenes subsp. succinogenes S85.</title>
        <authorList>
            <person name="Durkin A.S."/>
            <person name="Nelson K.E."/>
            <person name="Morrison M."/>
            <person name="Forsberg C.W."/>
            <person name="Wilson D.B."/>
            <person name="Russell J.B."/>
            <person name="Cann I.K.O."/>
            <person name="Mackie R.I."/>
            <person name="White B.A."/>
        </authorList>
    </citation>
    <scope>NUCLEOTIDE SEQUENCE [LARGE SCALE GENOMIC DNA]</scope>
    <source>
        <strain evidence="9">ATCC 19169 / S85</strain>
    </source>
</reference>
<dbReference type="PANTHER" id="PTHR43261">
    <property type="entry name" value="TRANSLATION ELONGATION FACTOR G-RELATED"/>
    <property type="match status" value="1"/>
</dbReference>
<dbReference type="HOGENOM" id="CLU_002794_4_1_0"/>
<dbReference type="SUPFAM" id="SSF54980">
    <property type="entry name" value="EF-G C-terminal domain-like"/>
    <property type="match status" value="2"/>
</dbReference>
<evidence type="ECO:0000256" key="4">
    <source>
        <dbReference type="ARBA" id="ARBA00023134"/>
    </source>
</evidence>
<gene>
    <name evidence="7" type="ordered locus">Fisuc_1200</name>
    <name evidence="8" type="ordered locus">FSU_1661</name>
</gene>
<dbReference type="Gene3D" id="3.40.50.300">
    <property type="entry name" value="P-loop containing nucleotide triphosphate hydrolases"/>
    <property type="match status" value="1"/>
</dbReference>
<dbReference type="eggNOG" id="COG0480">
    <property type="taxonomic scope" value="Bacteria"/>
</dbReference>
<dbReference type="AlphaFoldDB" id="C9RQG7"/>
<name>C9RQG7_FIBSS</name>
<dbReference type="EMBL" id="CP002158">
    <property type="protein sequence ID" value="ADL26355.1"/>
    <property type="molecule type" value="Genomic_DNA"/>
</dbReference>
<dbReference type="InterPro" id="IPR005225">
    <property type="entry name" value="Small_GTP-bd"/>
</dbReference>
<dbReference type="NCBIfam" id="TIGR00231">
    <property type="entry name" value="small_GTP"/>
    <property type="match status" value="1"/>
</dbReference>
<dbReference type="Pfam" id="PF14492">
    <property type="entry name" value="EFG_III"/>
    <property type="match status" value="1"/>
</dbReference>
<evidence type="ECO:0000256" key="3">
    <source>
        <dbReference type="ARBA" id="ARBA00022917"/>
    </source>
</evidence>
<dbReference type="InterPro" id="IPR000795">
    <property type="entry name" value="T_Tr_GTP-bd_dom"/>
</dbReference>
<evidence type="ECO:0000313" key="8">
    <source>
        <dbReference type="EMBL" id="ADL26355.1"/>
    </source>
</evidence>
<dbReference type="PROSITE" id="PS00301">
    <property type="entry name" value="G_TR_1"/>
    <property type="match status" value="1"/>
</dbReference>
<dbReference type="OrthoDB" id="9803551at2"/>
<evidence type="ECO:0000256" key="5">
    <source>
        <dbReference type="ARBA" id="ARBA00024731"/>
    </source>
</evidence>
<evidence type="ECO:0000313" key="7">
    <source>
        <dbReference type="EMBL" id="ACX74803.1"/>
    </source>
</evidence>
<dbReference type="Proteomes" id="UP000000517">
    <property type="component" value="Chromosome"/>
</dbReference>
<keyword evidence="10" id="KW-1185">Reference proteome</keyword>
<sequence length="653" mass="72303">MKQPIRNIAILAHVDAGKTTLSERILFAAGEIHRPGRVEDGLATMDYMPEEKERGITIESGVAHFEWKNTWFNFIDTPGHVDFGAEVDMALTAVEGAVLVVSAASGVETQTLASFRKLRESRVRTILFVNKLDNPDYSLDETLINIEETLGVRPVLMSVPQFKNGKMCAMLDVLSQSRLVHSESGAEVLDDGWESDAGAAEERALLKKYYDEAVEFASNFDDEILSLALENKPVPPKMLLRGLKALAASDEYVICYAGSALEGFGIRSLVTALSFFLPEVPTFVKNELGQVVRLRHFRGVGEISLFRSHVDLLRRDWPAGFEFSRLKANMLLPVDEIRSGDIYAMVSPFETELGQVIWLDGRRETRDESAAGNAAPSISENYLPLLQTRVECVRTEDYAHVERSLSVLARMDPSFRVQKDDGGFWYLHTVGEVQLDVLLARLKREFGCEVRAGSPEVRWQERLCREVGPAENTFQIGPHKMAISISASPLEGDAHDIRLSAEFMEKAPLEILAGVRSALLESTEVGVLGKGPLVGVRFEVHRFEWTEGALPPMIKKCCADAVAKLVKPADVQLYEPVMELSLECPVNFAGLVTGDIQARDGKVKEIEGDGKTHFLKADVPLRKIFGYATGVRSISKGTALYSMKLLGYRPATV</sequence>
<dbReference type="InterPro" id="IPR041095">
    <property type="entry name" value="EFG_II"/>
</dbReference>
<evidence type="ECO:0000313" key="10">
    <source>
        <dbReference type="Proteomes" id="UP000001497"/>
    </source>
</evidence>
<keyword evidence="1" id="KW-0547">Nucleotide-binding</keyword>
<keyword evidence="2 8" id="KW-0251">Elongation factor</keyword>
<reference evidence="7 10" key="1">
    <citation type="submission" date="2009-10" db="EMBL/GenBank/DDBJ databases">
        <title>Complete sequence of Fibrobacter succinogenes subsp. succinogenes S85.</title>
        <authorList>
            <consortium name="US DOE Joint Genome Institute"/>
            <person name="Lucas S."/>
            <person name="Copeland A."/>
            <person name="Lapidus A."/>
            <person name="Glavina del Rio T."/>
            <person name="Tice H."/>
            <person name="Bruce D."/>
            <person name="Goodwin L."/>
            <person name="Pitluck S."/>
            <person name="Chertkov O."/>
            <person name="Detter J.C."/>
            <person name="Han C."/>
            <person name="Tapia R."/>
            <person name="Larimer F."/>
            <person name="Land M."/>
            <person name="Hauser L."/>
            <person name="Kyrpides N."/>
            <person name="Mikhailova N."/>
            <person name="Weimer P.J."/>
            <person name="Stevenson D.M."/>
            <person name="Boyum J."/>
            <person name="Brumm P.I."/>
            <person name="Mead D."/>
        </authorList>
    </citation>
    <scope>NUCLEOTIDE SEQUENCE [LARGE SCALE GENOMIC DNA]</scope>
    <source>
        <strain evidence="10">ATCC 19169 / S85</strain>
        <strain evidence="7">S85</strain>
    </source>
</reference>
<reference evidence="8" key="3">
    <citation type="submission" date="2010-08" db="EMBL/GenBank/DDBJ databases">
        <authorList>
            <person name="Durkin A.S."/>
            <person name="Nelson K.E."/>
            <person name="Morrison M."/>
            <person name="Forsberg C.W."/>
            <person name="Wilson D.B."/>
            <person name="Russell J.B."/>
            <person name="Cann I.K.O."/>
            <person name="Mackie R.I."/>
            <person name="White B.A."/>
        </authorList>
    </citation>
    <scope>NUCLEOTIDE SEQUENCE</scope>
    <source>
        <strain evidence="8">S85</strain>
    </source>
</reference>
<dbReference type="Pfam" id="PF00009">
    <property type="entry name" value="GTP_EFTU"/>
    <property type="match status" value="1"/>
</dbReference>
<dbReference type="RefSeq" id="WP_014545922.1">
    <property type="nucleotide sequence ID" value="NC_013410.1"/>
</dbReference>
<dbReference type="InterPro" id="IPR027417">
    <property type="entry name" value="P-loop_NTPase"/>
</dbReference>
<dbReference type="Gene3D" id="3.30.70.870">
    <property type="entry name" value="Elongation Factor G (Translational Gtpase), domain 3"/>
    <property type="match status" value="1"/>
</dbReference>
<proteinExistence type="predicted"/>
<dbReference type="InterPro" id="IPR031157">
    <property type="entry name" value="G_TR_CS"/>
</dbReference>
<evidence type="ECO:0000256" key="2">
    <source>
        <dbReference type="ARBA" id="ARBA00022768"/>
    </source>
</evidence>
<dbReference type="InterPro" id="IPR000640">
    <property type="entry name" value="EFG_V-like"/>
</dbReference>
<dbReference type="PROSITE" id="PS51722">
    <property type="entry name" value="G_TR_2"/>
    <property type="match status" value="1"/>
</dbReference>
<dbReference type="GO" id="GO:0003746">
    <property type="term" value="F:translation elongation factor activity"/>
    <property type="evidence" value="ECO:0007669"/>
    <property type="project" value="UniProtKB-KW"/>
</dbReference>
<keyword evidence="4" id="KW-0342">GTP-binding</keyword>
<dbReference type="SMART" id="SM00838">
    <property type="entry name" value="EFG_C"/>
    <property type="match status" value="1"/>
</dbReference>
<organism evidence="8 9">
    <name type="scientific">Fibrobacter succinogenes (strain ATCC 19169 / S85)</name>
    <dbReference type="NCBI Taxonomy" id="59374"/>
    <lineage>
        <taxon>Bacteria</taxon>
        <taxon>Pseudomonadati</taxon>
        <taxon>Fibrobacterota</taxon>
        <taxon>Fibrobacteria</taxon>
        <taxon>Fibrobacterales</taxon>
        <taxon>Fibrobacteraceae</taxon>
        <taxon>Fibrobacter</taxon>
    </lineage>
</organism>
<dbReference type="CDD" id="cd03713">
    <property type="entry name" value="EFG_mtEFG_C"/>
    <property type="match status" value="1"/>
</dbReference>
<dbReference type="SUPFAM" id="SSF52540">
    <property type="entry name" value="P-loop containing nucleoside triphosphate hydrolases"/>
    <property type="match status" value="1"/>
</dbReference>
<dbReference type="GO" id="GO:0003924">
    <property type="term" value="F:GTPase activity"/>
    <property type="evidence" value="ECO:0007669"/>
    <property type="project" value="InterPro"/>
</dbReference>
<dbReference type="KEGG" id="fsu:Fisuc_1200"/>
<dbReference type="Gene3D" id="3.30.70.240">
    <property type="match status" value="1"/>
</dbReference>
<dbReference type="InterPro" id="IPR035649">
    <property type="entry name" value="EFG_V"/>
</dbReference>
<feature type="domain" description="Tr-type G" evidence="6">
    <location>
        <begin position="3"/>
        <end position="282"/>
    </location>
</feature>
<dbReference type="KEGG" id="fsc:FSU_1661"/>
<dbReference type="GO" id="GO:0005525">
    <property type="term" value="F:GTP binding"/>
    <property type="evidence" value="ECO:0007669"/>
    <property type="project" value="UniProtKB-KW"/>
</dbReference>
<keyword evidence="3" id="KW-0648">Protein biosynthesis</keyword>
<dbReference type="PRINTS" id="PR00315">
    <property type="entry name" value="ELONGATNFCT"/>
</dbReference>
<evidence type="ECO:0000313" key="9">
    <source>
        <dbReference type="Proteomes" id="UP000000517"/>
    </source>
</evidence>
<evidence type="ECO:0000259" key="6">
    <source>
        <dbReference type="PROSITE" id="PS51722"/>
    </source>
</evidence>
<dbReference type="STRING" id="59374.FSU_1661"/>
<dbReference type="Proteomes" id="UP000001497">
    <property type="component" value="Chromosome"/>
</dbReference>
<accession>C9RQG7</accession>
<dbReference type="Pfam" id="PF00679">
    <property type="entry name" value="EFG_C"/>
    <property type="match status" value="1"/>
</dbReference>
<dbReference type="InterPro" id="IPR035647">
    <property type="entry name" value="EFG_III/V"/>
</dbReference>
<dbReference type="PANTHER" id="PTHR43261:SF1">
    <property type="entry name" value="RIBOSOME-RELEASING FACTOR 2, MITOCHONDRIAL"/>
    <property type="match status" value="1"/>
</dbReference>
<comment type="function">
    <text evidence="5">Catalyzes the GTP-dependent ribosomal translocation step during translation elongation. During this step, the ribosome changes from the pre-translocational (PRE) to the post-translocational (POST) state as the newly formed A-site-bound peptidyl-tRNA and P-site-bound deacylated tRNA move to the P and E sites, respectively. Catalyzes the coordinated movement of the two tRNA molecules, the mRNA and conformational changes in the ribosome.</text>
</comment>
<dbReference type="PATRIC" id="fig|59374.8.peg.1601"/>
<dbReference type="EMBL" id="CP001792">
    <property type="protein sequence ID" value="ACX74803.1"/>
    <property type="molecule type" value="Genomic_DNA"/>
</dbReference>
<evidence type="ECO:0000256" key="1">
    <source>
        <dbReference type="ARBA" id="ARBA00022741"/>
    </source>
</evidence>